<sequence length="502" mass="56809">MTCRAGTNVTKGTISNTLRHQGLRSCSARCVPLLKPVHIWAHLKFAREYLDDPEEDWENVTWSDETKVELFGRNTTRRVWRRENADLHQKNIIPTMKHRGGNIMLWGCFSIKGPGRLIHRRIVPQITSAMKADASKKLLKKKKGDLDTSAIKLEFDEEFGGTPIEGAGEELLNTPGPVIKTPKPKREKKEPGTRVRRTPSATKTSAKKVKKRNPWSDDETKSESDLEENDPVIIPRHSLLRRAAAERPKYTFDFSEEEEDADDDEDANNNDLNELKVKTSPNINDREDEFVPSDSLEKDEYDFSPIKTKPSSEKVSQDKTNQDFGNLFTFPSYSRKANIDTSKFDSDEEDSTPVFSSTFIPKQTETLSSKTVVTKKAKLSSDMPSKLKRSPKPKKMELINSDSESEFGIPKKSIVPKGKGRGAKKRKISGSENEGEYNPGRKSPKSIPSKKLKKTAFDQDSDVDILPSDFASETTSRPRTGRARKEVKYFAESDEDDDFPMF</sequence>
<dbReference type="InterPro" id="IPR012542">
    <property type="entry name" value="DTHCT"/>
</dbReference>
<dbReference type="InterPro" id="IPR002492">
    <property type="entry name" value="Transposase_Tc1-like"/>
</dbReference>
<feature type="region of interest" description="Disordered" evidence="1">
    <location>
        <begin position="161"/>
        <end position="323"/>
    </location>
</feature>
<dbReference type="GeneID" id="106556853"/>
<evidence type="ECO:0000313" key="4">
    <source>
        <dbReference type="Proteomes" id="UP000504617"/>
    </source>
</evidence>
<dbReference type="PANTHER" id="PTHR23022:SF135">
    <property type="entry name" value="SI:DKEY-77F5.3"/>
    <property type="match status" value="1"/>
</dbReference>
<evidence type="ECO:0000259" key="3">
    <source>
        <dbReference type="Pfam" id="PF08070"/>
    </source>
</evidence>
<protein>
    <submittedName>
        <fullName evidence="5">DNA topoisomerase 2-beta</fullName>
    </submittedName>
</protein>
<feature type="compositionally biased region" description="Basic and acidic residues" evidence="1">
    <location>
        <begin position="214"/>
        <end position="224"/>
    </location>
</feature>
<dbReference type="PANTHER" id="PTHR23022">
    <property type="entry name" value="TRANSPOSABLE ELEMENT-RELATED"/>
    <property type="match status" value="1"/>
</dbReference>
<evidence type="ECO:0000259" key="2">
    <source>
        <dbReference type="Pfam" id="PF01498"/>
    </source>
</evidence>
<feature type="compositionally biased region" description="Acidic residues" evidence="1">
    <location>
        <begin position="286"/>
        <end position="302"/>
    </location>
</feature>
<dbReference type="GO" id="GO:0003677">
    <property type="term" value="F:DNA binding"/>
    <property type="evidence" value="ECO:0007669"/>
    <property type="project" value="InterPro"/>
</dbReference>
<dbReference type="CTD" id="7155"/>
<dbReference type="InterPro" id="IPR036397">
    <property type="entry name" value="RNaseH_sf"/>
</dbReference>
<feature type="compositionally biased region" description="Acidic residues" evidence="1">
    <location>
        <begin position="254"/>
        <end position="268"/>
    </location>
</feature>
<feature type="domain" description="Transposase Tc1-like" evidence="2">
    <location>
        <begin position="5"/>
        <end position="51"/>
    </location>
</feature>
<proteinExistence type="predicted"/>
<dbReference type="Proteomes" id="UP000504617">
    <property type="component" value="Unplaced"/>
</dbReference>
<dbReference type="GO" id="GO:0015074">
    <property type="term" value="P:DNA integration"/>
    <property type="evidence" value="ECO:0007669"/>
    <property type="project" value="InterPro"/>
</dbReference>
<feature type="region of interest" description="Disordered" evidence="1">
    <location>
        <begin position="370"/>
        <end position="502"/>
    </location>
</feature>
<evidence type="ECO:0000313" key="5">
    <source>
        <dbReference type="RefSeq" id="XP_013931349.1"/>
    </source>
</evidence>
<keyword evidence="4" id="KW-1185">Reference proteome</keyword>
<reference evidence="5" key="1">
    <citation type="submission" date="2025-08" db="UniProtKB">
        <authorList>
            <consortium name="RefSeq"/>
        </authorList>
    </citation>
    <scope>IDENTIFICATION</scope>
    <source>
        <tissue evidence="5">Skeletal muscle</tissue>
    </source>
</reference>
<feature type="compositionally biased region" description="Basic residues" evidence="1">
    <location>
        <begin position="442"/>
        <end position="454"/>
    </location>
</feature>
<dbReference type="Pfam" id="PF08070">
    <property type="entry name" value="DTHCT"/>
    <property type="match status" value="1"/>
</dbReference>
<dbReference type="GO" id="GO:0006313">
    <property type="term" value="P:DNA transposition"/>
    <property type="evidence" value="ECO:0007669"/>
    <property type="project" value="InterPro"/>
</dbReference>
<dbReference type="Gene3D" id="3.30.420.10">
    <property type="entry name" value="Ribonuclease H-like superfamily/Ribonuclease H"/>
    <property type="match status" value="1"/>
</dbReference>
<dbReference type="KEGG" id="tsr:106556853"/>
<feature type="domain" description="DTHCT" evidence="3">
    <location>
        <begin position="388"/>
        <end position="490"/>
    </location>
</feature>
<feature type="compositionally biased region" description="Basic and acidic residues" evidence="1">
    <location>
        <begin position="310"/>
        <end position="321"/>
    </location>
</feature>
<evidence type="ECO:0000256" key="1">
    <source>
        <dbReference type="SAM" id="MobiDB-lite"/>
    </source>
</evidence>
<dbReference type="OrthoDB" id="276498at2759"/>
<dbReference type="Pfam" id="PF01498">
    <property type="entry name" value="HTH_Tnp_Tc3_2"/>
    <property type="match status" value="1"/>
</dbReference>
<organism evidence="4 5">
    <name type="scientific">Thamnophis sirtalis</name>
    <dbReference type="NCBI Taxonomy" id="35019"/>
    <lineage>
        <taxon>Eukaryota</taxon>
        <taxon>Metazoa</taxon>
        <taxon>Chordata</taxon>
        <taxon>Craniata</taxon>
        <taxon>Vertebrata</taxon>
        <taxon>Euteleostomi</taxon>
        <taxon>Lepidosauria</taxon>
        <taxon>Squamata</taxon>
        <taxon>Bifurcata</taxon>
        <taxon>Unidentata</taxon>
        <taxon>Episquamata</taxon>
        <taxon>Toxicofera</taxon>
        <taxon>Serpentes</taxon>
        <taxon>Colubroidea</taxon>
        <taxon>Colubridae</taxon>
        <taxon>Natricinae</taxon>
        <taxon>Thamnophis</taxon>
    </lineage>
</organism>
<dbReference type="RefSeq" id="XP_013931349.1">
    <property type="nucleotide sequence ID" value="XM_014075874.1"/>
</dbReference>
<dbReference type="InterPro" id="IPR052338">
    <property type="entry name" value="Transposase_5"/>
</dbReference>
<feature type="compositionally biased region" description="Basic residues" evidence="1">
    <location>
        <begin position="418"/>
        <end position="428"/>
    </location>
</feature>
<gene>
    <name evidence="5" type="primary">TOP2B</name>
</gene>
<feature type="compositionally biased region" description="Acidic residues" evidence="1">
    <location>
        <begin position="492"/>
        <end position="502"/>
    </location>
</feature>
<name>A0A6I9Z565_9SAUR</name>
<dbReference type="AlphaFoldDB" id="A0A6I9Z565"/>
<accession>A0A6I9Z565</accession>